<dbReference type="AlphaFoldDB" id="A0A6P6N9C6"/>
<dbReference type="Proteomes" id="UP000515129">
    <property type="component" value="Unplaced"/>
</dbReference>
<sequence length="280" mass="32283">MDIDENPGPFGENQPTTQSQLVPKKGSHSVVWKYFGFKQEDQGQSGVICKVICKVILMRWCSLRTHDEVHGDPLETPISPERSSSPGQRRLDRSPQHHEYTQLRQGVSSMETTVRNTDHAMAFMNETVEKLLKDTANHNGRIVALEKKTIDLREENTQLKLQLLEANSYRRRWGLRLQGMKEEDQQENTRDMVINILGKISPKIAGKLPEVVDSVHRIGKRKDGNTARSIIIQFSMRHCRDIVWRDAKGSKFLEDAHLRLKEDLSPDERAVRAKESQRRR</sequence>
<dbReference type="RefSeq" id="XP_026105103.1">
    <property type="nucleotide sequence ID" value="XM_026249318.1"/>
</dbReference>
<feature type="compositionally biased region" description="Basic and acidic residues" evidence="1">
    <location>
        <begin position="89"/>
        <end position="101"/>
    </location>
</feature>
<evidence type="ECO:0000313" key="3">
    <source>
        <dbReference type="RefSeq" id="XP_026105103.1"/>
    </source>
</evidence>
<feature type="region of interest" description="Disordered" evidence="1">
    <location>
        <begin position="1"/>
        <end position="24"/>
    </location>
</feature>
<dbReference type="Gene3D" id="3.30.70.1820">
    <property type="entry name" value="L1 transposable element, RRM domain"/>
    <property type="match status" value="1"/>
</dbReference>
<reference evidence="3" key="1">
    <citation type="submission" date="2025-08" db="UniProtKB">
        <authorList>
            <consortium name="RefSeq"/>
        </authorList>
    </citation>
    <scope>IDENTIFICATION</scope>
    <source>
        <strain evidence="3">Wakin</strain>
        <tissue evidence="3">Muscle</tissue>
    </source>
</reference>
<evidence type="ECO:0000256" key="1">
    <source>
        <dbReference type="SAM" id="MobiDB-lite"/>
    </source>
</evidence>
<dbReference type="OrthoDB" id="6761697at2759"/>
<dbReference type="GeneID" id="113076626"/>
<proteinExistence type="predicted"/>
<organism evidence="2 3">
    <name type="scientific">Carassius auratus</name>
    <name type="common">Goldfish</name>
    <dbReference type="NCBI Taxonomy" id="7957"/>
    <lineage>
        <taxon>Eukaryota</taxon>
        <taxon>Metazoa</taxon>
        <taxon>Chordata</taxon>
        <taxon>Craniata</taxon>
        <taxon>Vertebrata</taxon>
        <taxon>Euteleostomi</taxon>
        <taxon>Actinopterygii</taxon>
        <taxon>Neopterygii</taxon>
        <taxon>Teleostei</taxon>
        <taxon>Ostariophysi</taxon>
        <taxon>Cypriniformes</taxon>
        <taxon>Cyprinidae</taxon>
        <taxon>Cyprininae</taxon>
        <taxon>Carassius</taxon>
    </lineage>
</organism>
<evidence type="ECO:0000313" key="2">
    <source>
        <dbReference type="Proteomes" id="UP000515129"/>
    </source>
</evidence>
<keyword evidence="2" id="KW-1185">Reference proteome</keyword>
<gene>
    <name evidence="3" type="primary">LOC113076626</name>
</gene>
<name>A0A6P6N9C6_CARAU</name>
<dbReference type="KEGG" id="caua:113076626"/>
<protein>
    <submittedName>
        <fullName evidence="3">Uncharacterized protein LOC113076626</fullName>
    </submittedName>
</protein>
<accession>A0A6P6N9C6</accession>
<feature type="region of interest" description="Disordered" evidence="1">
    <location>
        <begin position="69"/>
        <end position="106"/>
    </location>
</feature>